<dbReference type="InterPro" id="IPR050346">
    <property type="entry name" value="FMO-like"/>
</dbReference>
<evidence type="ECO:0000256" key="3">
    <source>
        <dbReference type="ARBA" id="ARBA00023002"/>
    </source>
</evidence>
<dbReference type="InterPro" id="IPR036188">
    <property type="entry name" value="FAD/NAD-bd_sf"/>
</dbReference>
<evidence type="ECO:0000313" key="6">
    <source>
        <dbReference type="Proteomes" id="UP001201262"/>
    </source>
</evidence>
<gene>
    <name evidence="5" type="ORF">BGW36DRAFT_359228</name>
</gene>
<organism evidence="5 6">
    <name type="scientific">Talaromyces proteolyticus</name>
    <dbReference type="NCBI Taxonomy" id="1131652"/>
    <lineage>
        <taxon>Eukaryota</taxon>
        <taxon>Fungi</taxon>
        <taxon>Dikarya</taxon>
        <taxon>Ascomycota</taxon>
        <taxon>Pezizomycotina</taxon>
        <taxon>Eurotiomycetes</taxon>
        <taxon>Eurotiomycetidae</taxon>
        <taxon>Eurotiales</taxon>
        <taxon>Trichocomaceae</taxon>
        <taxon>Talaromyces</taxon>
        <taxon>Talaromyces sect. Bacilispori</taxon>
    </lineage>
</organism>
<dbReference type="EMBL" id="JAJTJA010000006">
    <property type="protein sequence ID" value="KAH8697437.1"/>
    <property type="molecule type" value="Genomic_DNA"/>
</dbReference>
<proteinExistence type="predicted"/>
<dbReference type="Gene3D" id="3.50.50.60">
    <property type="entry name" value="FAD/NAD(P)-binding domain"/>
    <property type="match status" value="1"/>
</dbReference>
<keyword evidence="1" id="KW-0285">Flavoprotein</keyword>
<feature type="domain" description="FAD/NAD(P)-binding" evidence="4">
    <location>
        <begin position="11"/>
        <end position="260"/>
    </location>
</feature>
<dbReference type="AlphaFoldDB" id="A0AAD4KSL4"/>
<accession>A0AAD4KSL4</accession>
<dbReference type="GO" id="GO:0016491">
    <property type="term" value="F:oxidoreductase activity"/>
    <property type="evidence" value="ECO:0007669"/>
    <property type="project" value="UniProtKB-KW"/>
</dbReference>
<evidence type="ECO:0000256" key="1">
    <source>
        <dbReference type="ARBA" id="ARBA00022630"/>
    </source>
</evidence>
<reference evidence="5" key="1">
    <citation type="submission" date="2021-12" db="EMBL/GenBank/DDBJ databases">
        <title>Convergent genome expansion in fungi linked to evolution of root-endophyte symbiosis.</title>
        <authorList>
            <consortium name="DOE Joint Genome Institute"/>
            <person name="Ke Y.-H."/>
            <person name="Bonito G."/>
            <person name="Liao H.-L."/>
            <person name="Looney B."/>
            <person name="Rojas-Flechas A."/>
            <person name="Nash J."/>
            <person name="Hameed K."/>
            <person name="Schadt C."/>
            <person name="Martin F."/>
            <person name="Crous P.W."/>
            <person name="Miettinen O."/>
            <person name="Magnuson J.K."/>
            <person name="Labbe J."/>
            <person name="Jacobson D."/>
            <person name="Doktycz M.J."/>
            <person name="Veneault-Fourrey C."/>
            <person name="Kuo A."/>
            <person name="Mondo S."/>
            <person name="Calhoun S."/>
            <person name="Riley R."/>
            <person name="Ohm R."/>
            <person name="LaButti K."/>
            <person name="Andreopoulos B."/>
            <person name="Pangilinan J."/>
            <person name="Nolan M."/>
            <person name="Tritt A."/>
            <person name="Clum A."/>
            <person name="Lipzen A."/>
            <person name="Daum C."/>
            <person name="Barry K."/>
            <person name="Grigoriev I.V."/>
            <person name="Vilgalys R."/>
        </authorList>
    </citation>
    <scope>NUCLEOTIDE SEQUENCE</scope>
    <source>
        <strain evidence="5">PMI_201</strain>
    </source>
</reference>
<sequence>MNPANETMTPKKVAIIGAGPSGLVTAKALLHHSPGRYEPTIFESKPVIGGLWATNRLSRQQGFIPASMRTNLSRFTVSFSDLSWEEPNTYNGNGSGMFPRAAQVNDYLQRYCEKFIPDEVLKLCCRVVRTMRNEDSQIDKSQNEEERRRWTVEWVDESKPERSIYPKKKKKRIYHANIYSSTVSSSFDYLVVASGFFGTPHIPSIPGLHNFPSTRAIHSSSLHSPSDFLAQLTTNHADPTGTILVVGGSMSGAEAASALALSLSSLPSHNLTIKHISSRPFWPVPTYLPDQSGGFIPLDLALYDLSRRPPGDVQYTLGPVPAARARAVHDYFSSLLSSSQPNLLEPSSSDRDHPPWVAVTDHYNEFVRSGTIHPLLGRLESLTTSTNTAILRHPTGTTEPIPSILAIVFATGFTPFPSLSPLLPNPVLSALNYSPTHPLFPLLLDAKATLNPLVPDLGFVGMYRGPYWGVMEMQARSLAVRWGDSTCTPGTSHDLSACDSIRSLREQNSSIAQFPMGDYVGLMETYARELGIARADIQNENGNDDDERVGPVVPARYATPKTPDSAATLAALRALMAPASAGRRDALCHAVFRALHGKWRVSSTADGKREVELCPRVCVSGPSEGDVEYEYCDSEVEGTCVFRLVDKRIHILTTSDGSTVVRRIEFVGMSTEGEEGGVYRHVARGVVDGDEGDVVEYVFRLKGVHVVSWEERGRVYTRPTHHH</sequence>
<keyword evidence="6" id="KW-1185">Reference proteome</keyword>
<dbReference type="Proteomes" id="UP001201262">
    <property type="component" value="Unassembled WGS sequence"/>
</dbReference>
<dbReference type="InterPro" id="IPR023753">
    <property type="entry name" value="FAD/NAD-binding_dom"/>
</dbReference>
<evidence type="ECO:0000256" key="2">
    <source>
        <dbReference type="ARBA" id="ARBA00022827"/>
    </source>
</evidence>
<name>A0AAD4KSL4_9EURO</name>
<evidence type="ECO:0000313" key="5">
    <source>
        <dbReference type="EMBL" id="KAH8697437.1"/>
    </source>
</evidence>
<dbReference type="PRINTS" id="PR00419">
    <property type="entry name" value="ADXRDTASE"/>
</dbReference>
<dbReference type="RefSeq" id="XP_046072138.1">
    <property type="nucleotide sequence ID" value="XM_046214055.1"/>
</dbReference>
<evidence type="ECO:0000259" key="4">
    <source>
        <dbReference type="Pfam" id="PF07992"/>
    </source>
</evidence>
<dbReference type="Pfam" id="PF07992">
    <property type="entry name" value="Pyr_redox_2"/>
    <property type="match status" value="1"/>
</dbReference>
<dbReference type="GeneID" id="70244342"/>
<comment type="caution">
    <text evidence="5">The sequence shown here is derived from an EMBL/GenBank/DDBJ whole genome shotgun (WGS) entry which is preliminary data.</text>
</comment>
<dbReference type="PANTHER" id="PTHR23023">
    <property type="entry name" value="DIMETHYLANILINE MONOOXYGENASE"/>
    <property type="match status" value="1"/>
</dbReference>
<dbReference type="SUPFAM" id="SSF51905">
    <property type="entry name" value="FAD/NAD(P)-binding domain"/>
    <property type="match status" value="1"/>
</dbReference>
<keyword evidence="2" id="KW-0274">FAD</keyword>
<protein>
    <recommendedName>
        <fullName evidence="4">FAD/NAD(P)-binding domain-containing protein</fullName>
    </recommendedName>
</protein>
<keyword evidence="3" id="KW-0560">Oxidoreductase</keyword>